<dbReference type="PANTHER" id="PTHR45737">
    <property type="entry name" value="VON WILLEBRAND FACTOR A DOMAIN-CONTAINING PROTEIN 5A"/>
    <property type="match status" value="1"/>
</dbReference>
<dbReference type="SUPFAM" id="SSF49562">
    <property type="entry name" value="C2 domain (Calcium/lipid-binding domain, CaLB)"/>
    <property type="match status" value="1"/>
</dbReference>
<dbReference type="EMBL" id="CAJVQB010012419">
    <property type="protein sequence ID" value="CAG8755314.1"/>
    <property type="molecule type" value="Genomic_DNA"/>
</dbReference>
<keyword evidence="1" id="KW-0175">Coiled coil</keyword>
<keyword evidence="5" id="KW-1185">Reference proteome</keyword>
<dbReference type="PROSITE" id="PS50004">
    <property type="entry name" value="C2"/>
    <property type="match status" value="1"/>
</dbReference>
<evidence type="ECO:0000313" key="4">
    <source>
        <dbReference type="EMBL" id="CAG8755314.1"/>
    </source>
</evidence>
<dbReference type="SMART" id="SM00239">
    <property type="entry name" value="C2"/>
    <property type="match status" value="1"/>
</dbReference>
<sequence>IVKEAEQAKNEYKEAINQGCGAYLLEEQDSGIFKCSVGNIMRGQKVEIKIKYVIEIQHDAGSDSVRFILPATIAPKYGSYVFNRKNHSTDSDYSPLDITINCKMSSQIDSIKSTSHHISIDEVEDPRISKVNLNRENIYYLENDFILLIKTRNIDEPSFFEKSQKCSPINIEEAIKKAQKITAKAGKGYAEYVSNSELMNRKAVIMLRNSLNPPIADYKITWTNESNEESQSSNTKFQQAPLKIPELYVGSKGPLITLDPIPLKGSKIHTLAAKQLIQEIEHDNYYPNHANNKEYIREQIVHLAKSYNLSSKYTSFIALEMQNIKDSEKKKQEIMKTMAIEKYIRKIFLDLRMNMKKKEIENNKDSGLKKIYEKKITTEFEKESENQNTIKIEKKECEKAMMIEMYKEHQRKMELKKEQLKKENKKAEIQKKQLKKDKYNKAHEYLSKQIGDKDVDITKHDDHEKAETLIIVEESSTPKKCKEIVSCHKVDGSIKLGDSVCNNLDAPKEEIITTIQKKITNDKLKSPKVISTAVNLSYLKKAAPKHERDKNVEKELLDCADNYVLENSTKKVIKDKKKNSVTKLHDSTTLEKSNKEVSVTKEEIITTTHLYMSWGATKDGTKAIVAKQESDIDQDDHQLWSHEDGWLINKQTNLCLEVESVKEEIYLSVHHKRRPNQANNQRWILTPEGCIALKINPNFVIEVLSKGTPVNNGSHFILVNTKSKNFKNNLNSRFVIIHKKKHFDGVIGIKLVCARDLKNIDSSTKGKCYVQVFDEDKEIVAQTNFIDNNLFPFWNEVHYIPVKKIGDKFLLDVMNYNMKNESLGNCHFEDTKDLIKESTQNGIDICAKLSIKGQIHYKAKFFSLEPILQPTPDFLKNLKKKPFNLSTFYLIVTLQKPNGSFPYSDKLANLFGYESPGKLLDLYKSHCYEDRILVINQTLWATSMIMWFLQYILKEYRSEWFCVYKRAAQYIRKEIHCNLETEKTLLSIGEKVVNDINVNVR</sequence>
<proteinExistence type="predicted"/>
<feature type="coiled-coil region" evidence="1">
    <location>
        <begin position="392"/>
        <end position="442"/>
    </location>
</feature>
<comment type="caution">
    <text evidence="4">The sequence shown here is derived from an EMBL/GenBank/DDBJ whole genome shotgun (WGS) entry which is preliminary data.</text>
</comment>
<dbReference type="InterPro" id="IPR000008">
    <property type="entry name" value="C2_dom"/>
</dbReference>
<feature type="non-terminal residue" evidence="4">
    <location>
        <position position="1"/>
    </location>
</feature>
<dbReference type="Proteomes" id="UP000789901">
    <property type="component" value="Unassembled WGS sequence"/>
</dbReference>
<gene>
    <name evidence="4" type="ORF">GMARGA_LOCUS16838</name>
</gene>
<protein>
    <submittedName>
        <fullName evidence="4">37038_t:CDS:1</fullName>
    </submittedName>
</protein>
<name>A0ABN7VBT7_GIGMA</name>
<dbReference type="PROSITE" id="PS50231">
    <property type="entry name" value="RICIN_B_LECTIN"/>
    <property type="match status" value="1"/>
</dbReference>
<dbReference type="PANTHER" id="PTHR45737:SF6">
    <property type="entry name" value="VON WILLEBRAND FACTOR A DOMAIN-CONTAINING PROTEIN 5A"/>
    <property type="match status" value="1"/>
</dbReference>
<dbReference type="Pfam" id="PF00168">
    <property type="entry name" value="C2"/>
    <property type="match status" value="1"/>
</dbReference>
<dbReference type="SUPFAM" id="SSF50370">
    <property type="entry name" value="Ricin B-like lectins"/>
    <property type="match status" value="1"/>
</dbReference>
<evidence type="ECO:0000259" key="3">
    <source>
        <dbReference type="PROSITE" id="PS51468"/>
    </source>
</evidence>
<feature type="domain" description="C2" evidence="2">
    <location>
        <begin position="728"/>
        <end position="844"/>
    </location>
</feature>
<feature type="domain" description="VIT" evidence="3">
    <location>
        <begin position="1"/>
        <end position="54"/>
    </location>
</feature>
<evidence type="ECO:0000313" key="5">
    <source>
        <dbReference type="Proteomes" id="UP000789901"/>
    </source>
</evidence>
<dbReference type="InterPro" id="IPR013694">
    <property type="entry name" value="VIT"/>
</dbReference>
<evidence type="ECO:0000259" key="2">
    <source>
        <dbReference type="PROSITE" id="PS50004"/>
    </source>
</evidence>
<dbReference type="Gene3D" id="2.80.10.50">
    <property type="match status" value="1"/>
</dbReference>
<dbReference type="PROSITE" id="PS51468">
    <property type="entry name" value="VIT"/>
    <property type="match status" value="1"/>
</dbReference>
<dbReference type="InterPro" id="IPR035892">
    <property type="entry name" value="C2_domain_sf"/>
</dbReference>
<dbReference type="InterPro" id="IPR035992">
    <property type="entry name" value="Ricin_B-like_lectins"/>
</dbReference>
<reference evidence="4 5" key="1">
    <citation type="submission" date="2021-06" db="EMBL/GenBank/DDBJ databases">
        <authorList>
            <person name="Kallberg Y."/>
            <person name="Tangrot J."/>
            <person name="Rosling A."/>
        </authorList>
    </citation>
    <scope>NUCLEOTIDE SEQUENCE [LARGE SCALE GENOMIC DNA]</scope>
    <source>
        <strain evidence="4 5">120-4 pot B 10/14</strain>
    </source>
</reference>
<dbReference type="Pfam" id="PF08487">
    <property type="entry name" value="VIT"/>
    <property type="match status" value="1"/>
</dbReference>
<accession>A0ABN7VBT7</accession>
<organism evidence="4 5">
    <name type="scientific">Gigaspora margarita</name>
    <dbReference type="NCBI Taxonomy" id="4874"/>
    <lineage>
        <taxon>Eukaryota</taxon>
        <taxon>Fungi</taxon>
        <taxon>Fungi incertae sedis</taxon>
        <taxon>Mucoromycota</taxon>
        <taxon>Glomeromycotina</taxon>
        <taxon>Glomeromycetes</taxon>
        <taxon>Diversisporales</taxon>
        <taxon>Gigasporaceae</taxon>
        <taxon>Gigaspora</taxon>
    </lineage>
</organism>
<evidence type="ECO:0000256" key="1">
    <source>
        <dbReference type="SAM" id="Coils"/>
    </source>
</evidence>
<dbReference type="Gene3D" id="2.60.40.150">
    <property type="entry name" value="C2 domain"/>
    <property type="match status" value="1"/>
</dbReference>